<dbReference type="Gene3D" id="1.25.10.10">
    <property type="entry name" value="Leucine-rich Repeat Variant"/>
    <property type="match status" value="1"/>
</dbReference>
<evidence type="ECO:0000313" key="1">
    <source>
        <dbReference type="EMBL" id="GBP34405.1"/>
    </source>
</evidence>
<organism evidence="1 2">
    <name type="scientific">Eumeta variegata</name>
    <name type="common">Bagworm moth</name>
    <name type="synonym">Eumeta japonica</name>
    <dbReference type="NCBI Taxonomy" id="151549"/>
    <lineage>
        <taxon>Eukaryota</taxon>
        <taxon>Metazoa</taxon>
        <taxon>Ecdysozoa</taxon>
        <taxon>Arthropoda</taxon>
        <taxon>Hexapoda</taxon>
        <taxon>Insecta</taxon>
        <taxon>Pterygota</taxon>
        <taxon>Neoptera</taxon>
        <taxon>Endopterygota</taxon>
        <taxon>Lepidoptera</taxon>
        <taxon>Glossata</taxon>
        <taxon>Ditrysia</taxon>
        <taxon>Tineoidea</taxon>
        <taxon>Psychidae</taxon>
        <taxon>Oiketicinae</taxon>
        <taxon>Eumeta</taxon>
    </lineage>
</organism>
<dbReference type="EMBL" id="BGZK01000287">
    <property type="protein sequence ID" value="GBP34405.1"/>
    <property type="molecule type" value="Genomic_DNA"/>
</dbReference>
<reference evidence="1 2" key="1">
    <citation type="journal article" date="2019" name="Commun. Biol.">
        <title>The bagworm genome reveals a unique fibroin gene that provides high tensile strength.</title>
        <authorList>
            <person name="Kono N."/>
            <person name="Nakamura H."/>
            <person name="Ohtoshi R."/>
            <person name="Tomita M."/>
            <person name="Numata K."/>
            <person name="Arakawa K."/>
        </authorList>
    </citation>
    <scope>NUCLEOTIDE SEQUENCE [LARGE SCALE GENOMIC DNA]</scope>
</reference>
<comment type="caution">
    <text evidence="1">The sequence shown here is derived from an EMBL/GenBank/DDBJ whole genome shotgun (WGS) entry which is preliminary data.</text>
</comment>
<dbReference type="OrthoDB" id="7482341at2759"/>
<proteinExistence type="predicted"/>
<dbReference type="AlphaFoldDB" id="A0A4C1V9M5"/>
<evidence type="ECO:0000313" key="2">
    <source>
        <dbReference type="Proteomes" id="UP000299102"/>
    </source>
</evidence>
<gene>
    <name evidence="1" type="ORF">EVAR_7458_1</name>
</gene>
<dbReference type="SUPFAM" id="SSF48371">
    <property type="entry name" value="ARM repeat"/>
    <property type="match status" value="1"/>
</dbReference>
<keyword evidence="2" id="KW-1185">Reference proteome</keyword>
<protein>
    <submittedName>
        <fullName evidence="1">Uncharacterized protein</fullName>
    </submittedName>
</protein>
<dbReference type="InterPro" id="IPR011989">
    <property type="entry name" value="ARM-like"/>
</dbReference>
<dbReference type="Proteomes" id="UP000299102">
    <property type="component" value="Unassembled WGS sequence"/>
</dbReference>
<accession>A0A4C1V9M5</accession>
<dbReference type="InterPro" id="IPR016024">
    <property type="entry name" value="ARM-type_fold"/>
</dbReference>
<sequence>MDQWVALIENYSTEENLQKFYKVVQSAKEVLKEDLADFEIEWVLQSVLSDPVNVTSVLVKHRSNDAWSQATSDALDLVSSIITVHNQHIDSYIKDIIEMCLQPFQPYVRKHAMKCLMALAASEHSQHLDEHVPALRNLLRRADEPLSLRVPLAQLFGSIRIPSLKNSLSFEAITNQPKF</sequence>
<name>A0A4C1V9M5_EUMVA</name>